<dbReference type="PANTHER" id="PTHR12677:SF59">
    <property type="entry name" value="GOLGI APPARATUS MEMBRANE PROTEIN TVP38-RELATED"/>
    <property type="match status" value="1"/>
</dbReference>
<feature type="domain" description="VTT" evidence="8">
    <location>
        <begin position="39"/>
        <end position="173"/>
    </location>
</feature>
<feature type="transmembrane region" description="Helical" evidence="7">
    <location>
        <begin position="195"/>
        <end position="216"/>
    </location>
</feature>
<dbReference type="GO" id="GO:0005886">
    <property type="term" value="C:plasma membrane"/>
    <property type="evidence" value="ECO:0007669"/>
    <property type="project" value="UniProtKB-SubCell"/>
</dbReference>
<evidence type="ECO:0000256" key="2">
    <source>
        <dbReference type="ARBA" id="ARBA00022475"/>
    </source>
</evidence>
<feature type="compositionally biased region" description="Basic residues" evidence="6">
    <location>
        <begin position="265"/>
        <end position="276"/>
    </location>
</feature>
<evidence type="ECO:0000256" key="5">
    <source>
        <dbReference type="ARBA" id="ARBA00023136"/>
    </source>
</evidence>
<comment type="caution">
    <text evidence="9">The sequence shown here is derived from an EMBL/GenBank/DDBJ whole genome shotgun (WGS) entry which is preliminary data.</text>
</comment>
<dbReference type="EMBL" id="JBGBPQ010000009">
    <property type="protein sequence ID" value="KAL1519711.1"/>
    <property type="molecule type" value="Genomic_DNA"/>
</dbReference>
<evidence type="ECO:0000256" key="6">
    <source>
        <dbReference type="SAM" id="MobiDB-lite"/>
    </source>
</evidence>
<evidence type="ECO:0000256" key="3">
    <source>
        <dbReference type="ARBA" id="ARBA00022692"/>
    </source>
</evidence>
<evidence type="ECO:0000313" key="9">
    <source>
        <dbReference type="EMBL" id="KAL1519711.1"/>
    </source>
</evidence>
<organism evidence="9 10">
    <name type="scientific">Prymnesium parvum</name>
    <name type="common">Toxic golden alga</name>
    <dbReference type="NCBI Taxonomy" id="97485"/>
    <lineage>
        <taxon>Eukaryota</taxon>
        <taxon>Haptista</taxon>
        <taxon>Haptophyta</taxon>
        <taxon>Prymnesiophyceae</taxon>
        <taxon>Prymnesiales</taxon>
        <taxon>Prymnesiaceae</taxon>
        <taxon>Prymnesium</taxon>
    </lineage>
</organism>
<dbReference type="InterPro" id="IPR015414">
    <property type="entry name" value="TMEM64"/>
</dbReference>
<feature type="compositionally biased region" description="Low complexity" evidence="6">
    <location>
        <begin position="226"/>
        <end position="241"/>
    </location>
</feature>
<proteinExistence type="predicted"/>
<accession>A0AB34JDE2</accession>
<dbReference type="PANTHER" id="PTHR12677">
    <property type="entry name" value="GOLGI APPARATUS MEMBRANE PROTEIN TVP38-RELATED"/>
    <property type="match status" value="1"/>
</dbReference>
<protein>
    <recommendedName>
        <fullName evidence="8">VTT domain-containing protein</fullName>
    </recommendedName>
</protein>
<comment type="subcellular location">
    <subcellularLocation>
        <location evidence="1">Cell membrane</location>
        <topology evidence="1">Multi-pass membrane protein</topology>
    </subcellularLocation>
</comment>
<evidence type="ECO:0000256" key="7">
    <source>
        <dbReference type="SAM" id="Phobius"/>
    </source>
</evidence>
<feature type="region of interest" description="Disordered" evidence="6">
    <location>
        <begin position="226"/>
        <end position="290"/>
    </location>
</feature>
<evidence type="ECO:0000259" key="8">
    <source>
        <dbReference type="Pfam" id="PF09335"/>
    </source>
</evidence>
<evidence type="ECO:0000313" key="10">
    <source>
        <dbReference type="Proteomes" id="UP001515480"/>
    </source>
</evidence>
<keyword evidence="3 7" id="KW-0812">Transmembrane</keyword>
<gene>
    <name evidence="9" type="ORF">AB1Y20_023221</name>
</gene>
<dbReference type="Proteomes" id="UP001515480">
    <property type="component" value="Unassembled WGS sequence"/>
</dbReference>
<sequence>MNAVATQVMSYIASDPALKGRVGLLAYTCFLCVWTTLALPTTPLEMIAGFTFTLAGSTVAGLIGKTCGSVLAFVIGRTLLGPCRRMMRWMRGKPPLAVDEVKMPSAFGGKLEEALRQRPVQTICIIRVAPIPGGVKNFGLSLFPSSVVPLPTFVAVTLVTNAPFSFAWSLAGSSASNLQEAMSGGGEGAKKQQQLLMQLTALLVTLGVMAALTRHFKVYELVSSSSDSSVPAPAASDAASVTPLITSATRPIKPAHDRASSKARSPQRRSPARSRRSAISAAVETPASKQ</sequence>
<evidence type="ECO:0000256" key="1">
    <source>
        <dbReference type="ARBA" id="ARBA00004651"/>
    </source>
</evidence>
<dbReference type="AlphaFoldDB" id="A0AB34JDE2"/>
<keyword evidence="5 7" id="KW-0472">Membrane</keyword>
<keyword evidence="2" id="KW-1003">Cell membrane</keyword>
<dbReference type="Pfam" id="PF09335">
    <property type="entry name" value="VTT_dom"/>
    <property type="match status" value="1"/>
</dbReference>
<reference evidence="9 10" key="1">
    <citation type="journal article" date="2024" name="Science">
        <title>Giant polyketide synthase enzymes in the biosynthesis of giant marine polyether toxins.</title>
        <authorList>
            <person name="Fallon T.R."/>
            <person name="Shende V.V."/>
            <person name="Wierzbicki I.H."/>
            <person name="Pendleton A.L."/>
            <person name="Watervoot N.F."/>
            <person name="Auber R.P."/>
            <person name="Gonzalez D.J."/>
            <person name="Wisecaver J.H."/>
            <person name="Moore B.S."/>
        </authorList>
    </citation>
    <scope>NUCLEOTIDE SEQUENCE [LARGE SCALE GENOMIC DNA]</scope>
    <source>
        <strain evidence="9 10">12B1</strain>
    </source>
</reference>
<keyword evidence="4 7" id="KW-1133">Transmembrane helix</keyword>
<name>A0AB34JDE2_PRYPA</name>
<feature type="transmembrane region" description="Helical" evidence="7">
    <location>
        <begin position="21"/>
        <end position="39"/>
    </location>
</feature>
<keyword evidence="10" id="KW-1185">Reference proteome</keyword>
<feature type="transmembrane region" description="Helical" evidence="7">
    <location>
        <begin position="59"/>
        <end position="80"/>
    </location>
</feature>
<evidence type="ECO:0000256" key="4">
    <source>
        <dbReference type="ARBA" id="ARBA00022989"/>
    </source>
</evidence>
<dbReference type="InterPro" id="IPR032816">
    <property type="entry name" value="VTT_dom"/>
</dbReference>